<reference evidence="9" key="1">
    <citation type="submission" date="2020-04" db="EMBL/GenBank/DDBJ databases">
        <title>Analysis of mating type loci in Filobasidium floriforme.</title>
        <authorList>
            <person name="Nowrousian M."/>
        </authorList>
    </citation>
    <scope>NUCLEOTIDE SEQUENCE</scope>
    <source>
        <strain evidence="9">CBS 6242</strain>
    </source>
</reference>
<evidence type="ECO:0000256" key="6">
    <source>
        <dbReference type="ARBA" id="ARBA00035137"/>
    </source>
</evidence>
<sequence length="369" mass="40787">MVRKLATQVPQAVTRLLQAQTITPPVWYQAYLEHPPQPLPPRRLAPVDLSLFNRSSSSPEKKDTNVTHRAKRAKTPKLKVPELRFQEDEIRRRFFMDFPFEALRPVSLIEGQTIDEARPGLVEGEQWTELRQRGEVPTVEDTIAFTINLHNFHSQTLSQAYQIATREFIKLRAINEIANFAAEEEAFAYSASSGEGKGAEGSSRKAFDRFFDLETRALRTNYTTDNTPSSTSPSTSTSTATSPSSTSTSAQLPSRFLFGPNLPKRRAWHPSLPAQATSYGKAQGEDVDSHGMPMPYSDGLNYVMKWQGLKVKAGRKGKVGGEGAGADADAMVEGKADEGSVVGEGKAQEEPLVEVKEDVKEEQPVHVQA</sequence>
<dbReference type="PANTHER" id="PTHR37799">
    <property type="entry name" value="37S RIBOSOMAL PROTEIN S25, MITOCHONDRIAL"/>
    <property type="match status" value="1"/>
</dbReference>
<keyword evidence="3" id="KW-0689">Ribosomal protein</keyword>
<evidence type="ECO:0000313" key="9">
    <source>
        <dbReference type="EMBL" id="KAG7527496.1"/>
    </source>
</evidence>
<dbReference type="AlphaFoldDB" id="A0A8K0NLP9"/>
<keyword evidence="10" id="KW-1185">Reference proteome</keyword>
<evidence type="ECO:0000256" key="5">
    <source>
        <dbReference type="ARBA" id="ARBA00023274"/>
    </source>
</evidence>
<keyword evidence="5" id="KW-0687">Ribonucleoprotein</keyword>
<evidence type="ECO:0000256" key="2">
    <source>
        <dbReference type="ARBA" id="ARBA00009864"/>
    </source>
</evidence>
<feature type="region of interest" description="Disordered" evidence="8">
    <location>
        <begin position="219"/>
        <end position="268"/>
    </location>
</feature>
<evidence type="ECO:0000256" key="8">
    <source>
        <dbReference type="SAM" id="MobiDB-lite"/>
    </source>
</evidence>
<keyword evidence="4" id="KW-0496">Mitochondrion</keyword>
<feature type="compositionally biased region" description="Low complexity" evidence="8">
    <location>
        <begin position="227"/>
        <end position="250"/>
    </location>
</feature>
<comment type="caution">
    <text evidence="9">The sequence shown here is derived from an EMBL/GenBank/DDBJ whole genome shotgun (WGS) entry which is preliminary data.</text>
</comment>
<dbReference type="InterPro" id="IPR016939">
    <property type="entry name" value="Ribosomal_mS23_fun"/>
</dbReference>
<dbReference type="OrthoDB" id="5542239at2759"/>
<organism evidence="9 10">
    <name type="scientific">Filobasidium floriforme</name>
    <dbReference type="NCBI Taxonomy" id="5210"/>
    <lineage>
        <taxon>Eukaryota</taxon>
        <taxon>Fungi</taxon>
        <taxon>Dikarya</taxon>
        <taxon>Basidiomycota</taxon>
        <taxon>Agaricomycotina</taxon>
        <taxon>Tremellomycetes</taxon>
        <taxon>Filobasidiales</taxon>
        <taxon>Filobasidiaceae</taxon>
        <taxon>Filobasidium</taxon>
    </lineage>
</organism>
<dbReference type="EMBL" id="JABELV010000277">
    <property type="protein sequence ID" value="KAG7527496.1"/>
    <property type="molecule type" value="Genomic_DNA"/>
</dbReference>
<evidence type="ECO:0000256" key="4">
    <source>
        <dbReference type="ARBA" id="ARBA00023128"/>
    </source>
</evidence>
<evidence type="ECO:0000313" key="10">
    <source>
        <dbReference type="Proteomes" id="UP000812966"/>
    </source>
</evidence>
<evidence type="ECO:0000256" key="7">
    <source>
        <dbReference type="ARBA" id="ARBA00035421"/>
    </source>
</evidence>
<evidence type="ECO:0000256" key="1">
    <source>
        <dbReference type="ARBA" id="ARBA00004173"/>
    </source>
</evidence>
<evidence type="ECO:0000256" key="3">
    <source>
        <dbReference type="ARBA" id="ARBA00022980"/>
    </source>
</evidence>
<proteinExistence type="inferred from homology"/>
<dbReference type="GO" id="GO:0003735">
    <property type="term" value="F:structural constituent of ribosome"/>
    <property type="evidence" value="ECO:0007669"/>
    <property type="project" value="InterPro"/>
</dbReference>
<feature type="region of interest" description="Disordered" evidence="8">
    <location>
        <begin position="335"/>
        <end position="369"/>
    </location>
</feature>
<feature type="compositionally biased region" description="Basic and acidic residues" evidence="8">
    <location>
        <begin position="346"/>
        <end position="369"/>
    </location>
</feature>
<accession>A0A8K0NLP9</accession>
<dbReference type="GO" id="GO:0005763">
    <property type="term" value="C:mitochondrial small ribosomal subunit"/>
    <property type="evidence" value="ECO:0007669"/>
    <property type="project" value="InterPro"/>
</dbReference>
<feature type="region of interest" description="Disordered" evidence="8">
    <location>
        <begin position="52"/>
        <end position="73"/>
    </location>
</feature>
<name>A0A8K0NLP9_9TREE</name>
<dbReference type="PANTHER" id="PTHR37799:SF1">
    <property type="entry name" value="SMALL RIBOSOMAL SUBUNIT PROTEIN MS23"/>
    <property type="match status" value="1"/>
</dbReference>
<comment type="subcellular location">
    <subcellularLocation>
        <location evidence="1">Mitochondrion</location>
    </subcellularLocation>
</comment>
<dbReference type="Proteomes" id="UP000812966">
    <property type="component" value="Unassembled WGS sequence"/>
</dbReference>
<comment type="similarity">
    <text evidence="2">Belongs to the mitochondrion-specific ribosomal protein mS23 family.</text>
</comment>
<gene>
    <name evidence="9" type="ORF">FFLO_06880</name>
</gene>
<dbReference type="Pfam" id="PF13741">
    <property type="entry name" value="MRP-S25"/>
    <property type="match status" value="1"/>
</dbReference>
<protein>
    <recommendedName>
        <fullName evidence="6">Small ribosomal subunit protein mS23</fullName>
    </recommendedName>
    <alternativeName>
        <fullName evidence="7">37S ribosomal protein S25, mitochondrial</fullName>
    </alternativeName>
</protein>